<keyword evidence="1" id="KW-0732">Signal</keyword>
<dbReference type="EMBL" id="JABSNO010000007">
    <property type="protein sequence ID" value="NRS92188.1"/>
    <property type="molecule type" value="Genomic_DNA"/>
</dbReference>
<evidence type="ECO:0000313" key="2">
    <source>
        <dbReference type="EMBL" id="NRS92188.1"/>
    </source>
</evidence>
<reference evidence="2" key="1">
    <citation type="submission" date="2020-05" db="EMBL/GenBank/DDBJ databases">
        <title>Genomic Encyclopedia of Type Strains, Phase IV (KMG-V): Genome sequencing to study the core and pangenomes of soil and plant-associated prokaryotes.</title>
        <authorList>
            <person name="Whitman W."/>
        </authorList>
    </citation>
    <scope>NUCLEOTIDE SEQUENCE</scope>
    <source>
        <strain evidence="2">16F</strain>
    </source>
</reference>
<keyword evidence="3" id="KW-1185">Reference proteome</keyword>
<feature type="signal peptide" evidence="1">
    <location>
        <begin position="1"/>
        <end position="19"/>
    </location>
</feature>
<dbReference type="AlphaFoldDB" id="A0A8J8G640"/>
<protein>
    <submittedName>
        <fullName evidence="2">Uncharacterized protein</fullName>
    </submittedName>
</protein>
<comment type="caution">
    <text evidence="2">The sequence shown here is derived from an EMBL/GenBank/DDBJ whole genome shotgun (WGS) entry which is preliminary data.</text>
</comment>
<dbReference type="RefSeq" id="WP_173778803.1">
    <property type="nucleotide sequence ID" value="NZ_JABSNO010000007.1"/>
</dbReference>
<proteinExistence type="predicted"/>
<feature type="chain" id="PRO_5035293862" evidence="1">
    <location>
        <begin position="20"/>
        <end position="211"/>
    </location>
</feature>
<evidence type="ECO:0000256" key="1">
    <source>
        <dbReference type="SAM" id="SignalP"/>
    </source>
</evidence>
<name>A0A8J8G640_9FLAO</name>
<accession>A0A8J8G640</accession>
<gene>
    <name evidence="2" type="ORF">HNQ03_001256</name>
</gene>
<evidence type="ECO:0000313" key="3">
    <source>
        <dbReference type="Proteomes" id="UP000610746"/>
    </source>
</evidence>
<sequence>MRKILFSLFLSILSSVSFAQNTSDKALNESINKLNTAITFVDLQTVKNDFKLQITETSKWYPSYYAALSVLKQAEMELRANKLENLDILADEASTFLQPILSLQSQNSEIRALLAYVHIIKMGKNSSDFEIERKKAKEILYLEVNSDPANPRFDLLRAQLQYLNLKNKNTNKNFKVAFENAAVLLKAFKPKTAKDPSWGFSDAQYYISTIK</sequence>
<organism evidence="2 3">
    <name type="scientific">Frigoriflavimonas asaccharolytica</name>
    <dbReference type="NCBI Taxonomy" id="2735899"/>
    <lineage>
        <taxon>Bacteria</taxon>
        <taxon>Pseudomonadati</taxon>
        <taxon>Bacteroidota</taxon>
        <taxon>Flavobacteriia</taxon>
        <taxon>Flavobacteriales</taxon>
        <taxon>Weeksellaceae</taxon>
        <taxon>Frigoriflavimonas</taxon>
    </lineage>
</organism>
<dbReference type="Proteomes" id="UP000610746">
    <property type="component" value="Unassembled WGS sequence"/>
</dbReference>